<dbReference type="InterPro" id="IPR006260">
    <property type="entry name" value="TonB/TolA_C"/>
</dbReference>
<dbReference type="InterPro" id="IPR037682">
    <property type="entry name" value="TonB_C"/>
</dbReference>
<dbReference type="PROSITE" id="PS51257">
    <property type="entry name" value="PROKAR_LIPOPROTEIN"/>
    <property type="match status" value="1"/>
</dbReference>
<proteinExistence type="inferred from homology"/>
<dbReference type="SUPFAM" id="SSF74653">
    <property type="entry name" value="TolA/TonB C-terminal domain"/>
    <property type="match status" value="1"/>
</dbReference>
<dbReference type="PROSITE" id="PS52015">
    <property type="entry name" value="TONB_CTD"/>
    <property type="match status" value="1"/>
</dbReference>
<keyword evidence="6" id="KW-0812">Transmembrane</keyword>
<feature type="chain" id="PRO_5037346593" evidence="10">
    <location>
        <begin position="26"/>
        <end position="459"/>
    </location>
</feature>
<dbReference type="GO" id="GO:0098797">
    <property type="term" value="C:plasma membrane protein complex"/>
    <property type="evidence" value="ECO:0007669"/>
    <property type="project" value="TreeGrafter"/>
</dbReference>
<protein>
    <submittedName>
        <fullName evidence="12">TonB family protein</fullName>
    </submittedName>
</protein>
<sequence>MKISYRAAASAALAMSVLLACPAYSQYRDGAGYAGLYDSETVTAFKEHVGYLSAAALEGRKAGSAGEKDAAAYMYSCLKGYGVDMLSPEEGDMFGISADGADTLTSRNVAGFVQGYDPELRDRYIVVGARLDNLGTNSMTVDGQPVEQIYYGANGNASGLAMMAELAGKVATNSILFRRSVIFVAFGASSETYAGAWYFLNRSFSDSGNIDAMINLDMLGTGDRGFYAYTASNPVLNAIVSSVSAELQPVQPELVTYEIYPSDNRAFYAKEIPSVTFTTGRYPEHNTPKDTWSIIDFGMMERELEYIYNFTEALANTGLELAFGESSVPDPKPADDDVVAYYDCDQRPMFLNSPDPRQFLEKWVYQYLKYPKEAVRNGIQGRVVVDFIIDKSGNVTDVHVTRSADPLLDAEALRVISASPKWRPGRMNGEKVRTSMSVPVEFRLEKNGGFGINGRLLKK</sequence>
<evidence type="ECO:0000256" key="1">
    <source>
        <dbReference type="ARBA" id="ARBA00004383"/>
    </source>
</evidence>
<keyword evidence="8" id="KW-1133">Transmembrane helix</keyword>
<evidence type="ECO:0000256" key="8">
    <source>
        <dbReference type="ARBA" id="ARBA00022989"/>
    </source>
</evidence>
<feature type="domain" description="TonB C-terminal" evidence="11">
    <location>
        <begin position="355"/>
        <end position="451"/>
    </location>
</feature>
<dbReference type="SUPFAM" id="SSF53187">
    <property type="entry name" value="Zn-dependent exopeptidases"/>
    <property type="match status" value="1"/>
</dbReference>
<dbReference type="GO" id="GO:0015031">
    <property type="term" value="P:protein transport"/>
    <property type="evidence" value="ECO:0007669"/>
    <property type="project" value="UniProtKB-KW"/>
</dbReference>
<evidence type="ECO:0000256" key="2">
    <source>
        <dbReference type="ARBA" id="ARBA00006555"/>
    </source>
</evidence>
<dbReference type="InterPro" id="IPR051045">
    <property type="entry name" value="TonB-dependent_transducer"/>
</dbReference>
<dbReference type="Proteomes" id="UP000771749">
    <property type="component" value="Unassembled WGS sequence"/>
</dbReference>
<feature type="signal peptide" evidence="10">
    <location>
        <begin position="1"/>
        <end position="25"/>
    </location>
</feature>
<evidence type="ECO:0000256" key="9">
    <source>
        <dbReference type="ARBA" id="ARBA00023136"/>
    </source>
</evidence>
<evidence type="ECO:0000259" key="11">
    <source>
        <dbReference type="PROSITE" id="PS52015"/>
    </source>
</evidence>
<dbReference type="Pfam" id="PF03544">
    <property type="entry name" value="TonB_C"/>
    <property type="match status" value="1"/>
</dbReference>
<keyword evidence="5" id="KW-0997">Cell inner membrane</keyword>
<comment type="subcellular location">
    <subcellularLocation>
        <location evidence="1">Cell inner membrane</location>
        <topology evidence="1">Single-pass membrane protein</topology>
        <orientation evidence="1">Periplasmic side</orientation>
    </subcellularLocation>
</comment>
<comment type="similarity">
    <text evidence="2">Belongs to the TonB family.</text>
</comment>
<dbReference type="Gene3D" id="3.40.630.10">
    <property type="entry name" value="Zn peptidases"/>
    <property type="match status" value="1"/>
</dbReference>
<comment type="caution">
    <text evidence="12">The sequence shown here is derived from an EMBL/GenBank/DDBJ whole genome shotgun (WGS) entry which is preliminary data.</text>
</comment>
<reference evidence="12" key="2">
    <citation type="journal article" date="2021" name="PeerJ">
        <title>Extensive microbial diversity within the chicken gut microbiome revealed by metagenomics and culture.</title>
        <authorList>
            <person name="Gilroy R."/>
            <person name="Ravi A."/>
            <person name="Getino M."/>
            <person name="Pursley I."/>
            <person name="Horton D.L."/>
            <person name="Alikhan N.F."/>
            <person name="Baker D."/>
            <person name="Gharbi K."/>
            <person name="Hall N."/>
            <person name="Watson M."/>
            <person name="Adriaenssens E.M."/>
            <person name="Foster-Nyarko E."/>
            <person name="Jarju S."/>
            <person name="Secka A."/>
            <person name="Antonio M."/>
            <person name="Oren A."/>
            <person name="Chaudhuri R.R."/>
            <person name="La Ragione R."/>
            <person name="Hildebrand F."/>
            <person name="Pallen M.J."/>
        </authorList>
    </citation>
    <scope>NUCLEOTIDE SEQUENCE</scope>
    <source>
        <strain evidence="12">F1-3629</strain>
    </source>
</reference>
<gene>
    <name evidence="12" type="ORF">IAC07_07230</name>
</gene>
<evidence type="ECO:0000313" key="12">
    <source>
        <dbReference type="EMBL" id="MBO8454494.1"/>
    </source>
</evidence>
<keyword evidence="10" id="KW-0732">Signal</keyword>
<dbReference type="GO" id="GO:0055085">
    <property type="term" value="P:transmembrane transport"/>
    <property type="evidence" value="ECO:0007669"/>
    <property type="project" value="InterPro"/>
</dbReference>
<dbReference type="PANTHER" id="PTHR33446:SF2">
    <property type="entry name" value="PROTEIN TONB"/>
    <property type="match status" value="1"/>
</dbReference>
<evidence type="ECO:0000256" key="5">
    <source>
        <dbReference type="ARBA" id="ARBA00022519"/>
    </source>
</evidence>
<evidence type="ECO:0000256" key="4">
    <source>
        <dbReference type="ARBA" id="ARBA00022475"/>
    </source>
</evidence>
<accession>A0A940IH16</accession>
<evidence type="ECO:0000256" key="10">
    <source>
        <dbReference type="SAM" id="SignalP"/>
    </source>
</evidence>
<dbReference type="GO" id="GO:0031992">
    <property type="term" value="F:energy transducer activity"/>
    <property type="evidence" value="ECO:0007669"/>
    <property type="project" value="TreeGrafter"/>
</dbReference>
<keyword evidence="3" id="KW-0813">Transport</keyword>
<organism evidence="12 13">
    <name type="scientific">Candidatus Cryptobacteroides gallistercoris</name>
    <dbReference type="NCBI Taxonomy" id="2840765"/>
    <lineage>
        <taxon>Bacteria</taxon>
        <taxon>Pseudomonadati</taxon>
        <taxon>Bacteroidota</taxon>
        <taxon>Bacteroidia</taxon>
        <taxon>Bacteroidales</taxon>
        <taxon>Candidatus Cryptobacteroides</taxon>
    </lineage>
</organism>
<dbReference type="Gene3D" id="3.30.1150.10">
    <property type="match status" value="1"/>
</dbReference>
<keyword evidence="4" id="KW-1003">Cell membrane</keyword>
<keyword evidence="9" id="KW-0472">Membrane</keyword>
<dbReference type="InterPro" id="IPR007484">
    <property type="entry name" value="Peptidase_M28"/>
</dbReference>
<dbReference type="NCBIfam" id="TIGR01352">
    <property type="entry name" value="tonB_Cterm"/>
    <property type="match status" value="1"/>
</dbReference>
<dbReference type="PANTHER" id="PTHR33446">
    <property type="entry name" value="PROTEIN TONB-RELATED"/>
    <property type="match status" value="1"/>
</dbReference>
<dbReference type="EMBL" id="JADIMJ010000109">
    <property type="protein sequence ID" value="MBO8454494.1"/>
    <property type="molecule type" value="Genomic_DNA"/>
</dbReference>
<reference evidence="12" key="1">
    <citation type="submission" date="2020-10" db="EMBL/GenBank/DDBJ databases">
        <authorList>
            <person name="Gilroy R."/>
        </authorList>
    </citation>
    <scope>NUCLEOTIDE SEQUENCE</scope>
    <source>
        <strain evidence="12">F1-3629</strain>
    </source>
</reference>
<keyword evidence="7" id="KW-0653">Protein transport</keyword>
<evidence type="ECO:0000256" key="7">
    <source>
        <dbReference type="ARBA" id="ARBA00022927"/>
    </source>
</evidence>
<name>A0A940IH16_9BACT</name>
<evidence type="ECO:0000313" key="13">
    <source>
        <dbReference type="Proteomes" id="UP000771749"/>
    </source>
</evidence>
<evidence type="ECO:0000256" key="6">
    <source>
        <dbReference type="ARBA" id="ARBA00022692"/>
    </source>
</evidence>
<evidence type="ECO:0000256" key="3">
    <source>
        <dbReference type="ARBA" id="ARBA00022448"/>
    </source>
</evidence>
<dbReference type="Pfam" id="PF04389">
    <property type="entry name" value="Peptidase_M28"/>
    <property type="match status" value="1"/>
</dbReference>
<dbReference type="AlphaFoldDB" id="A0A940IH16"/>